<dbReference type="AlphaFoldDB" id="A0AAU7V9D4"/>
<accession>A0AAU7V9D4</accession>
<dbReference type="RefSeq" id="WP_350258903.1">
    <property type="nucleotide sequence ID" value="NZ_CP138335.1"/>
</dbReference>
<dbReference type="KEGG" id="sapp:SAC06_03865"/>
<dbReference type="SUPFAM" id="SSF100950">
    <property type="entry name" value="NagB/RpiA/CoA transferase-like"/>
    <property type="match status" value="1"/>
</dbReference>
<keyword evidence="4" id="KW-0804">Transcription</keyword>
<dbReference type="GO" id="GO:0003677">
    <property type="term" value="F:DNA binding"/>
    <property type="evidence" value="ECO:0007669"/>
    <property type="project" value="UniProtKB-KW"/>
</dbReference>
<name>A0AAU7V9D4_9ACTO</name>
<dbReference type="EMBL" id="CP138335">
    <property type="protein sequence ID" value="XBW08703.1"/>
    <property type="molecule type" value="Genomic_DNA"/>
</dbReference>
<evidence type="ECO:0000256" key="4">
    <source>
        <dbReference type="ARBA" id="ARBA00023163"/>
    </source>
</evidence>
<feature type="domain" description="Sugar-binding" evidence="5">
    <location>
        <begin position="65"/>
        <end position="310"/>
    </location>
</feature>
<keyword evidence="3" id="KW-0238">DNA-binding</keyword>
<gene>
    <name evidence="6" type="ORF">SAC06_03865</name>
</gene>
<protein>
    <submittedName>
        <fullName evidence="6">Sugar-binding domain-containing protein</fullName>
    </submittedName>
</protein>
<dbReference type="InterPro" id="IPR007324">
    <property type="entry name" value="Sugar-bd_dom_put"/>
</dbReference>
<reference evidence="6" key="1">
    <citation type="submission" date="2023-11" db="EMBL/GenBank/DDBJ databases">
        <title>Scrofimicrobium hongkongense sp. nov., isolated from a patient with peritonitis.</title>
        <authorList>
            <person name="Lao H.Y."/>
            <person name="Wong A.Y.P."/>
            <person name="Ng T.L."/>
            <person name="Wong R.Y.L."/>
            <person name="Yau M.C.Y."/>
            <person name="Lam J.Y.W."/>
            <person name="Siu G.K.H."/>
        </authorList>
    </citation>
    <scope>NUCLEOTIDE SEQUENCE</scope>
    <source>
        <strain evidence="6">R131</strain>
    </source>
</reference>
<dbReference type="InterPro" id="IPR051054">
    <property type="entry name" value="SorC_transcr_regulators"/>
</dbReference>
<evidence type="ECO:0000313" key="6">
    <source>
        <dbReference type="EMBL" id="XBW08703.1"/>
    </source>
</evidence>
<dbReference type="GO" id="GO:0030246">
    <property type="term" value="F:carbohydrate binding"/>
    <property type="evidence" value="ECO:0007669"/>
    <property type="project" value="InterPro"/>
</dbReference>
<evidence type="ECO:0000256" key="1">
    <source>
        <dbReference type="ARBA" id="ARBA00010466"/>
    </source>
</evidence>
<evidence type="ECO:0000256" key="2">
    <source>
        <dbReference type="ARBA" id="ARBA00023015"/>
    </source>
</evidence>
<dbReference type="InterPro" id="IPR036388">
    <property type="entry name" value="WH-like_DNA-bd_sf"/>
</dbReference>
<proteinExistence type="inferred from homology"/>
<dbReference type="PANTHER" id="PTHR34294">
    <property type="entry name" value="TRANSCRIPTIONAL REGULATOR-RELATED"/>
    <property type="match status" value="1"/>
</dbReference>
<comment type="similarity">
    <text evidence="1">Belongs to the SorC transcriptional regulatory family.</text>
</comment>
<dbReference type="PANTHER" id="PTHR34294:SF1">
    <property type="entry name" value="TRANSCRIPTIONAL REGULATOR LSRR"/>
    <property type="match status" value="1"/>
</dbReference>
<dbReference type="Pfam" id="PF04198">
    <property type="entry name" value="Sugar-bind"/>
    <property type="match status" value="1"/>
</dbReference>
<dbReference type="InterPro" id="IPR037171">
    <property type="entry name" value="NagB/RpiA_transferase-like"/>
</dbReference>
<dbReference type="Gene3D" id="3.40.50.1360">
    <property type="match status" value="1"/>
</dbReference>
<sequence length="332" mass="36759">MSIQPADSVELLAEVAERFYVEDQSKTEIGKDLNLSRFKVARLLEEARDSGIVQITIRRTRSTYYDLEIALANHLQLERVIVVDADPIAETERDHLGEAAAEYVGRIVQKDDIIGLAWGRTLLPVANHLDPLPRVTLVQLTGVVGNDITRSPIEVAARIRENSHSETKALLAPLYAASVNTARALRREPSVQNVFAYYDRLDIALSSIGSWQPRVTQLESEFAPEISQELDEKGVAADFCGLFFDAEGHQVLTDLDHRRISIEPDQIARTTQVIAVAGGLDKTNALHSMALTGLLTCLVTTSNVAEQLLAMTSVSRPTWTRPHHRLRAASPR</sequence>
<keyword evidence="2" id="KW-0805">Transcription regulation</keyword>
<evidence type="ECO:0000259" key="5">
    <source>
        <dbReference type="Pfam" id="PF04198"/>
    </source>
</evidence>
<organism evidence="6">
    <name type="scientific">Scrofimicrobium appendicitidis</name>
    <dbReference type="NCBI Taxonomy" id="3079930"/>
    <lineage>
        <taxon>Bacteria</taxon>
        <taxon>Bacillati</taxon>
        <taxon>Actinomycetota</taxon>
        <taxon>Actinomycetes</taxon>
        <taxon>Actinomycetales</taxon>
        <taxon>Actinomycetaceae</taxon>
        <taxon>Scrofimicrobium</taxon>
    </lineage>
</organism>
<evidence type="ECO:0000256" key="3">
    <source>
        <dbReference type="ARBA" id="ARBA00023125"/>
    </source>
</evidence>
<dbReference type="Gene3D" id="1.10.10.10">
    <property type="entry name" value="Winged helix-like DNA-binding domain superfamily/Winged helix DNA-binding domain"/>
    <property type="match status" value="1"/>
</dbReference>